<evidence type="ECO:0000256" key="8">
    <source>
        <dbReference type="ARBA" id="ARBA00023065"/>
    </source>
</evidence>
<keyword evidence="6 11" id="KW-0375">Hydrogen ion transport</keyword>
<keyword evidence="9 11" id="KW-0472">Membrane</keyword>
<dbReference type="Gene3D" id="1.20.120.220">
    <property type="entry name" value="ATP synthase, F0 complex, subunit A"/>
    <property type="match status" value="1"/>
</dbReference>
<keyword evidence="4 11" id="KW-0138">CF(0)</keyword>
<dbReference type="Proteomes" id="UP000177067">
    <property type="component" value="Unassembled WGS sequence"/>
</dbReference>
<evidence type="ECO:0000256" key="5">
    <source>
        <dbReference type="ARBA" id="ARBA00022692"/>
    </source>
</evidence>
<comment type="function">
    <text evidence="11 12">Key component of the proton channel; it plays a direct role in the translocation of protons across the membrane.</text>
</comment>
<dbReference type="PANTHER" id="PTHR42823:SF3">
    <property type="entry name" value="ATP SYNTHASE SUBUNIT A, CHLOROPLASTIC"/>
    <property type="match status" value="1"/>
</dbReference>
<keyword evidence="8 11" id="KW-0406">Ion transport</keyword>
<name>A0A1F6LL74_9BACT</name>
<evidence type="ECO:0000256" key="12">
    <source>
        <dbReference type="RuleBase" id="RU000483"/>
    </source>
</evidence>
<dbReference type="PROSITE" id="PS00449">
    <property type="entry name" value="ATPASE_A"/>
    <property type="match status" value="1"/>
</dbReference>
<dbReference type="PRINTS" id="PR00123">
    <property type="entry name" value="ATPASEA"/>
</dbReference>
<proteinExistence type="inferred from homology"/>
<dbReference type="NCBIfam" id="TIGR01131">
    <property type="entry name" value="ATP_synt_6_or_A"/>
    <property type="match status" value="1"/>
</dbReference>
<dbReference type="CDD" id="cd00310">
    <property type="entry name" value="ATP-synt_Fo_a_6"/>
    <property type="match status" value="1"/>
</dbReference>
<dbReference type="InterPro" id="IPR023011">
    <property type="entry name" value="ATP_synth_F0_asu_AS"/>
</dbReference>
<evidence type="ECO:0000313" key="13">
    <source>
        <dbReference type="EMBL" id="OGH60116.1"/>
    </source>
</evidence>
<comment type="caution">
    <text evidence="13">The sequence shown here is derived from an EMBL/GenBank/DDBJ whole genome shotgun (WGS) entry which is preliminary data.</text>
</comment>
<reference evidence="13 14" key="1">
    <citation type="journal article" date="2016" name="Nat. Commun.">
        <title>Thousands of microbial genomes shed light on interconnected biogeochemical processes in an aquifer system.</title>
        <authorList>
            <person name="Anantharaman K."/>
            <person name="Brown C.T."/>
            <person name="Hug L.A."/>
            <person name="Sharon I."/>
            <person name="Castelle C.J."/>
            <person name="Probst A.J."/>
            <person name="Thomas B.C."/>
            <person name="Singh A."/>
            <person name="Wilkins M.J."/>
            <person name="Karaoz U."/>
            <person name="Brodie E.L."/>
            <person name="Williams K.H."/>
            <person name="Hubbard S.S."/>
            <person name="Banfield J.F."/>
        </authorList>
    </citation>
    <scope>NUCLEOTIDE SEQUENCE [LARGE SCALE GENOMIC DNA]</scope>
</reference>
<evidence type="ECO:0000256" key="9">
    <source>
        <dbReference type="ARBA" id="ARBA00023136"/>
    </source>
</evidence>
<feature type="transmembrane region" description="Helical" evidence="11">
    <location>
        <begin position="123"/>
        <end position="148"/>
    </location>
</feature>
<comment type="subcellular location">
    <subcellularLocation>
        <location evidence="11 12">Cell membrane</location>
        <topology evidence="11 12">Multi-pass membrane protein</topology>
    </subcellularLocation>
    <subcellularLocation>
        <location evidence="1">Membrane</location>
        <topology evidence="1">Multi-pass membrane protein</topology>
    </subcellularLocation>
</comment>
<dbReference type="AlphaFoldDB" id="A0A1F6LL74"/>
<keyword evidence="10 11" id="KW-0066">ATP synthesis</keyword>
<keyword evidence="5 11" id="KW-0812">Transmembrane</keyword>
<dbReference type="GO" id="GO:0046933">
    <property type="term" value="F:proton-transporting ATP synthase activity, rotational mechanism"/>
    <property type="evidence" value="ECO:0007669"/>
    <property type="project" value="UniProtKB-UniRule"/>
</dbReference>
<evidence type="ECO:0000256" key="4">
    <source>
        <dbReference type="ARBA" id="ARBA00022547"/>
    </source>
</evidence>
<evidence type="ECO:0000256" key="1">
    <source>
        <dbReference type="ARBA" id="ARBA00004141"/>
    </source>
</evidence>
<feature type="transmembrane region" description="Helical" evidence="11">
    <location>
        <begin position="20"/>
        <end position="43"/>
    </location>
</feature>
<dbReference type="GO" id="GO:0042777">
    <property type="term" value="P:proton motive force-driven plasma membrane ATP synthesis"/>
    <property type="evidence" value="ECO:0007669"/>
    <property type="project" value="TreeGrafter"/>
</dbReference>
<dbReference type="HAMAP" id="MF_01393">
    <property type="entry name" value="ATP_synth_a_bact"/>
    <property type="match status" value="1"/>
</dbReference>
<evidence type="ECO:0000256" key="10">
    <source>
        <dbReference type="ARBA" id="ARBA00023310"/>
    </source>
</evidence>
<evidence type="ECO:0000256" key="2">
    <source>
        <dbReference type="ARBA" id="ARBA00006810"/>
    </source>
</evidence>
<accession>A0A1F6LL74</accession>
<dbReference type="InterPro" id="IPR035908">
    <property type="entry name" value="F0_ATP_A_sf"/>
</dbReference>
<keyword evidence="11" id="KW-1003">Cell membrane</keyword>
<dbReference type="Pfam" id="PF00119">
    <property type="entry name" value="ATP-synt_A"/>
    <property type="match status" value="1"/>
</dbReference>
<evidence type="ECO:0000256" key="7">
    <source>
        <dbReference type="ARBA" id="ARBA00022989"/>
    </source>
</evidence>
<keyword evidence="3 11" id="KW-0813">Transport</keyword>
<gene>
    <name evidence="11" type="primary">atpB</name>
    <name evidence="13" type="ORF">A2725_00510</name>
</gene>
<dbReference type="InterPro" id="IPR045082">
    <property type="entry name" value="ATP_syn_F0_a_bact/chloroplast"/>
</dbReference>
<dbReference type="GO" id="GO:0045259">
    <property type="term" value="C:proton-transporting ATP synthase complex"/>
    <property type="evidence" value="ECO:0007669"/>
    <property type="project" value="UniProtKB-KW"/>
</dbReference>
<evidence type="ECO:0000256" key="6">
    <source>
        <dbReference type="ARBA" id="ARBA00022781"/>
    </source>
</evidence>
<keyword evidence="7 11" id="KW-1133">Transmembrane helix</keyword>
<feature type="transmembrane region" description="Helical" evidence="11">
    <location>
        <begin position="82"/>
        <end position="103"/>
    </location>
</feature>
<evidence type="ECO:0000256" key="3">
    <source>
        <dbReference type="ARBA" id="ARBA00022448"/>
    </source>
</evidence>
<dbReference type="InterPro" id="IPR000568">
    <property type="entry name" value="ATP_synth_F0_asu"/>
</dbReference>
<dbReference type="SUPFAM" id="SSF81336">
    <property type="entry name" value="F1F0 ATP synthase subunit A"/>
    <property type="match status" value="1"/>
</dbReference>
<feature type="transmembrane region" description="Helical" evidence="11">
    <location>
        <begin position="169"/>
        <end position="187"/>
    </location>
</feature>
<feature type="transmembrane region" description="Helical" evidence="11">
    <location>
        <begin position="230"/>
        <end position="254"/>
    </location>
</feature>
<evidence type="ECO:0000313" key="14">
    <source>
        <dbReference type="Proteomes" id="UP000177067"/>
    </source>
</evidence>
<dbReference type="GO" id="GO:0005886">
    <property type="term" value="C:plasma membrane"/>
    <property type="evidence" value="ECO:0007669"/>
    <property type="project" value="UniProtKB-SubCell"/>
</dbReference>
<feature type="transmembrane region" description="Helical" evidence="11">
    <location>
        <begin position="199"/>
        <end position="223"/>
    </location>
</feature>
<sequence length="261" mass="28575">MSQIHIPSFAPEVIFHIGPIAITNTIINVWMAILVFLALGLFIRKNIKNKPGKLQNGCEFILELLLPYFDQVTGDRKKTMRFLPIVGSIFFFILLSNWLGLLPGTGSLKFGHNFVLRPANSDLNLTLAMALVSVISSHVFGFITVGVFTHLGKFVQIGGIIKSFRKGPIAIFTAIIEFFVGILEIISEIAKILSLSLRLFGNIFAGEVLITVIGSLVAVFIPAPFMLLEILVGLIQASVFAMLTLVYLTVATAVPHGVEEH</sequence>
<organism evidence="13 14">
    <name type="scientific">Candidatus Magasanikbacteria bacterium RIFCSPHIGHO2_01_FULL_33_34</name>
    <dbReference type="NCBI Taxonomy" id="1798671"/>
    <lineage>
        <taxon>Bacteria</taxon>
        <taxon>Candidatus Magasanikiibacteriota</taxon>
    </lineage>
</organism>
<protein>
    <recommendedName>
        <fullName evidence="11 12">ATP synthase subunit a</fullName>
    </recommendedName>
    <alternativeName>
        <fullName evidence="11">ATP synthase F0 sector subunit a</fullName>
    </alternativeName>
    <alternativeName>
        <fullName evidence="11">F-ATPase subunit 6</fullName>
    </alternativeName>
</protein>
<dbReference type="EMBL" id="MFPS01000003">
    <property type="protein sequence ID" value="OGH60116.1"/>
    <property type="molecule type" value="Genomic_DNA"/>
</dbReference>
<comment type="similarity">
    <text evidence="2 11 12">Belongs to the ATPase A chain family.</text>
</comment>
<dbReference type="PANTHER" id="PTHR42823">
    <property type="entry name" value="ATP SYNTHASE SUBUNIT A, CHLOROPLASTIC"/>
    <property type="match status" value="1"/>
</dbReference>
<evidence type="ECO:0000256" key="11">
    <source>
        <dbReference type="HAMAP-Rule" id="MF_01393"/>
    </source>
</evidence>